<gene>
    <name evidence="4" type="ORF">DR864_13450</name>
</gene>
<dbReference type="SUPFAM" id="SSF53474">
    <property type="entry name" value="alpha/beta-Hydrolases"/>
    <property type="match status" value="1"/>
</dbReference>
<dbReference type="OrthoDB" id="9777975at2"/>
<dbReference type="EMBL" id="CP030850">
    <property type="protein sequence ID" value="AXE18687.1"/>
    <property type="molecule type" value="Genomic_DNA"/>
</dbReference>
<dbReference type="GO" id="GO:0016787">
    <property type="term" value="F:hydrolase activity"/>
    <property type="evidence" value="ECO:0007669"/>
    <property type="project" value="UniProtKB-KW"/>
</dbReference>
<keyword evidence="2" id="KW-0732">Signal</keyword>
<evidence type="ECO:0000256" key="1">
    <source>
        <dbReference type="ARBA" id="ARBA00022801"/>
    </source>
</evidence>
<name>A0A344TJ66_9BACT</name>
<evidence type="ECO:0000313" key="4">
    <source>
        <dbReference type="EMBL" id="AXE18687.1"/>
    </source>
</evidence>
<feature type="domain" description="BD-FAE-like" evidence="3">
    <location>
        <begin position="43"/>
        <end position="246"/>
    </location>
</feature>
<protein>
    <submittedName>
        <fullName evidence="4">Alpha/beta hydrolase</fullName>
    </submittedName>
</protein>
<evidence type="ECO:0000256" key="2">
    <source>
        <dbReference type="SAM" id="SignalP"/>
    </source>
</evidence>
<sequence>MNTIQKLLFLLIFLPSSLIMAQKDTVIVKNITYAEADGKKLTLDIYKLRAQKEPYLIVWIHGGAWHSGSKENPPLGMLTHGYALASVDFRASTEKAFPGPVHDIKAAIRFLRANAAQYGYKSDKIIIWGASSGGHLAALVATTNNNPTLEGTLGNFLTTSSSVQACIDFFGPTNLLTILSQSTPHGLNVRLPALAILLGKPVEQVPELAKAASPVYQVSASAPPLFIVHGEQDNQVPINQSIELMSAYKSKNLPVQIEFIPNAGHSGPAYGTKELMNKISAFLKEMQF</sequence>
<evidence type="ECO:0000259" key="3">
    <source>
        <dbReference type="Pfam" id="PF20434"/>
    </source>
</evidence>
<dbReference type="AlphaFoldDB" id="A0A344TJ66"/>
<dbReference type="PANTHER" id="PTHR48081">
    <property type="entry name" value="AB HYDROLASE SUPERFAMILY PROTEIN C4A8.06C"/>
    <property type="match status" value="1"/>
</dbReference>
<evidence type="ECO:0000313" key="5">
    <source>
        <dbReference type="Proteomes" id="UP000251993"/>
    </source>
</evidence>
<dbReference type="InterPro" id="IPR050300">
    <property type="entry name" value="GDXG_lipolytic_enzyme"/>
</dbReference>
<reference evidence="4 5" key="1">
    <citation type="submission" date="2018-07" db="EMBL/GenBank/DDBJ databases">
        <title>Genome sequencing of Runella.</title>
        <authorList>
            <person name="Baek M.-G."/>
            <person name="Yi H."/>
        </authorList>
    </citation>
    <scope>NUCLEOTIDE SEQUENCE [LARGE SCALE GENOMIC DNA]</scope>
    <source>
        <strain evidence="4 5">HYN0085</strain>
    </source>
</reference>
<organism evidence="4 5">
    <name type="scientific">Runella rosea</name>
    <dbReference type="NCBI Taxonomy" id="2259595"/>
    <lineage>
        <taxon>Bacteria</taxon>
        <taxon>Pseudomonadati</taxon>
        <taxon>Bacteroidota</taxon>
        <taxon>Cytophagia</taxon>
        <taxon>Cytophagales</taxon>
        <taxon>Spirosomataceae</taxon>
        <taxon>Runella</taxon>
    </lineage>
</organism>
<dbReference type="KEGG" id="run:DR864_13450"/>
<feature type="signal peptide" evidence="2">
    <location>
        <begin position="1"/>
        <end position="21"/>
    </location>
</feature>
<proteinExistence type="predicted"/>
<dbReference type="Gene3D" id="3.40.50.1820">
    <property type="entry name" value="alpha/beta hydrolase"/>
    <property type="match status" value="1"/>
</dbReference>
<dbReference type="Pfam" id="PF20434">
    <property type="entry name" value="BD-FAE"/>
    <property type="match status" value="1"/>
</dbReference>
<keyword evidence="1 4" id="KW-0378">Hydrolase</keyword>
<dbReference type="InterPro" id="IPR049492">
    <property type="entry name" value="BD-FAE-like_dom"/>
</dbReference>
<accession>A0A344TJ66</accession>
<feature type="chain" id="PRO_5016906351" evidence="2">
    <location>
        <begin position="22"/>
        <end position="288"/>
    </location>
</feature>
<keyword evidence="5" id="KW-1185">Reference proteome</keyword>
<dbReference type="PANTHER" id="PTHR48081:SF13">
    <property type="entry name" value="ALPHA_BETA HYDROLASE"/>
    <property type="match status" value="1"/>
</dbReference>
<dbReference type="Proteomes" id="UP000251993">
    <property type="component" value="Chromosome"/>
</dbReference>
<dbReference type="InterPro" id="IPR029058">
    <property type="entry name" value="AB_hydrolase_fold"/>
</dbReference>